<evidence type="ECO:0008006" key="3">
    <source>
        <dbReference type="Google" id="ProtNLM"/>
    </source>
</evidence>
<name>A0A087TDQ1_STEMI</name>
<evidence type="ECO:0000313" key="2">
    <source>
        <dbReference type="Proteomes" id="UP000054359"/>
    </source>
</evidence>
<sequence>MLVLRRLIKSFIPKHCENVISDGNGNFYLFSIAIVDLDAKPLNKVEKVYTEAPFILESCID</sequence>
<feature type="non-terminal residue" evidence="1">
    <location>
        <position position="61"/>
    </location>
</feature>
<dbReference type="Proteomes" id="UP000054359">
    <property type="component" value="Unassembled WGS sequence"/>
</dbReference>
<dbReference type="EMBL" id="KK114762">
    <property type="protein sequence ID" value="KFM63240.1"/>
    <property type="molecule type" value="Genomic_DNA"/>
</dbReference>
<dbReference type="OrthoDB" id="272370at2759"/>
<evidence type="ECO:0000313" key="1">
    <source>
        <dbReference type="EMBL" id="KFM63240.1"/>
    </source>
</evidence>
<keyword evidence="2" id="KW-1185">Reference proteome</keyword>
<protein>
    <recommendedName>
        <fullName evidence="3">Inositol-pentakisphosphate 2-kinase</fullName>
    </recommendedName>
</protein>
<dbReference type="AlphaFoldDB" id="A0A087TDQ1"/>
<accession>A0A087TDQ1</accession>
<gene>
    <name evidence="1" type="ORF">X975_25083</name>
</gene>
<proteinExistence type="predicted"/>
<reference evidence="1 2" key="1">
    <citation type="submission" date="2013-11" db="EMBL/GenBank/DDBJ databases">
        <title>Genome sequencing of Stegodyphus mimosarum.</title>
        <authorList>
            <person name="Bechsgaard J."/>
        </authorList>
    </citation>
    <scope>NUCLEOTIDE SEQUENCE [LARGE SCALE GENOMIC DNA]</scope>
</reference>
<organism evidence="1 2">
    <name type="scientific">Stegodyphus mimosarum</name>
    <name type="common">African social velvet spider</name>
    <dbReference type="NCBI Taxonomy" id="407821"/>
    <lineage>
        <taxon>Eukaryota</taxon>
        <taxon>Metazoa</taxon>
        <taxon>Ecdysozoa</taxon>
        <taxon>Arthropoda</taxon>
        <taxon>Chelicerata</taxon>
        <taxon>Arachnida</taxon>
        <taxon>Araneae</taxon>
        <taxon>Araneomorphae</taxon>
        <taxon>Entelegynae</taxon>
        <taxon>Eresoidea</taxon>
        <taxon>Eresidae</taxon>
        <taxon>Stegodyphus</taxon>
    </lineage>
</organism>